<protein>
    <submittedName>
        <fullName evidence="1">Uncharacterized protein</fullName>
    </submittedName>
</protein>
<gene>
    <name evidence="1" type="ORF">PAXINDRAFT_172413</name>
</gene>
<evidence type="ECO:0000313" key="1">
    <source>
        <dbReference type="EMBL" id="KIJ09681.1"/>
    </source>
</evidence>
<name>A0A0C9TRD0_PAXIN</name>
<keyword evidence="2" id="KW-1185">Reference proteome</keyword>
<accession>A0A0C9TRD0</accession>
<reference evidence="2" key="2">
    <citation type="submission" date="2015-01" db="EMBL/GenBank/DDBJ databases">
        <title>Evolutionary Origins and Diversification of the Mycorrhizal Mutualists.</title>
        <authorList>
            <consortium name="DOE Joint Genome Institute"/>
            <consortium name="Mycorrhizal Genomics Consortium"/>
            <person name="Kohler A."/>
            <person name="Kuo A."/>
            <person name="Nagy L.G."/>
            <person name="Floudas D."/>
            <person name="Copeland A."/>
            <person name="Barry K.W."/>
            <person name="Cichocki N."/>
            <person name="Veneault-Fourrey C."/>
            <person name="LaButti K."/>
            <person name="Lindquist E.A."/>
            <person name="Lipzen A."/>
            <person name="Lundell T."/>
            <person name="Morin E."/>
            <person name="Murat C."/>
            <person name="Riley R."/>
            <person name="Ohm R."/>
            <person name="Sun H."/>
            <person name="Tunlid A."/>
            <person name="Henrissat B."/>
            <person name="Grigoriev I.V."/>
            <person name="Hibbett D.S."/>
            <person name="Martin F."/>
        </authorList>
    </citation>
    <scope>NUCLEOTIDE SEQUENCE [LARGE SCALE GENOMIC DNA]</scope>
    <source>
        <strain evidence="2">ATCC 200175</strain>
    </source>
</reference>
<dbReference type="AlphaFoldDB" id="A0A0C9TRD0"/>
<dbReference type="EMBL" id="KN819442">
    <property type="protein sequence ID" value="KIJ09681.1"/>
    <property type="molecule type" value="Genomic_DNA"/>
</dbReference>
<organism evidence="1 2">
    <name type="scientific">Paxillus involutus ATCC 200175</name>
    <dbReference type="NCBI Taxonomy" id="664439"/>
    <lineage>
        <taxon>Eukaryota</taxon>
        <taxon>Fungi</taxon>
        <taxon>Dikarya</taxon>
        <taxon>Basidiomycota</taxon>
        <taxon>Agaricomycotina</taxon>
        <taxon>Agaricomycetes</taxon>
        <taxon>Agaricomycetidae</taxon>
        <taxon>Boletales</taxon>
        <taxon>Paxilineae</taxon>
        <taxon>Paxillaceae</taxon>
        <taxon>Paxillus</taxon>
    </lineage>
</organism>
<sequence length="74" mass="8592">MTQASHKLRHTVAERQPIYPTPQCRDVVRNGELLFEYYPPFFTTTTATDIANCDTQRTLRRTHYRTSTRSGGMV</sequence>
<reference evidence="1 2" key="1">
    <citation type="submission" date="2014-06" db="EMBL/GenBank/DDBJ databases">
        <authorList>
            <consortium name="DOE Joint Genome Institute"/>
            <person name="Kuo A."/>
            <person name="Kohler A."/>
            <person name="Nagy L.G."/>
            <person name="Floudas D."/>
            <person name="Copeland A."/>
            <person name="Barry K.W."/>
            <person name="Cichocki N."/>
            <person name="Veneault-Fourrey C."/>
            <person name="LaButti K."/>
            <person name="Lindquist E.A."/>
            <person name="Lipzen A."/>
            <person name="Lundell T."/>
            <person name="Morin E."/>
            <person name="Murat C."/>
            <person name="Sun H."/>
            <person name="Tunlid A."/>
            <person name="Henrissat B."/>
            <person name="Grigoriev I.V."/>
            <person name="Hibbett D.S."/>
            <person name="Martin F."/>
            <person name="Nordberg H.P."/>
            <person name="Cantor M.N."/>
            <person name="Hua S.X."/>
        </authorList>
    </citation>
    <scope>NUCLEOTIDE SEQUENCE [LARGE SCALE GENOMIC DNA]</scope>
    <source>
        <strain evidence="1 2">ATCC 200175</strain>
    </source>
</reference>
<evidence type="ECO:0000313" key="2">
    <source>
        <dbReference type="Proteomes" id="UP000053647"/>
    </source>
</evidence>
<dbReference type="HOGENOM" id="CLU_2688488_0_0_1"/>
<proteinExistence type="predicted"/>
<dbReference type="Proteomes" id="UP000053647">
    <property type="component" value="Unassembled WGS sequence"/>
</dbReference>